<evidence type="ECO:0000313" key="17">
    <source>
        <dbReference type="Proteomes" id="UP000229383"/>
    </source>
</evidence>
<dbReference type="AlphaFoldDB" id="A0A2H0TF26"/>
<comment type="function">
    <text evidence="3 13">Endonuclease that specifically degrades the RNA of RNA-DNA hybrids.</text>
</comment>
<keyword evidence="6" id="KW-0963">Cytoplasm</keyword>
<dbReference type="Pfam" id="PF01351">
    <property type="entry name" value="RNase_HII"/>
    <property type="match status" value="2"/>
</dbReference>
<dbReference type="NCBIfam" id="NF000595">
    <property type="entry name" value="PRK00015.1-3"/>
    <property type="match status" value="1"/>
</dbReference>
<evidence type="ECO:0000256" key="8">
    <source>
        <dbReference type="ARBA" id="ARBA00022723"/>
    </source>
</evidence>
<gene>
    <name evidence="16" type="ORF">COU46_03015</name>
</gene>
<evidence type="ECO:0000256" key="7">
    <source>
        <dbReference type="ARBA" id="ARBA00022722"/>
    </source>
</evidence>
<dbReference type="Proteomes" id="UP000229383">
    <property type="component" value="Unassembled WGS sequence"/>
</dbReference>
<evidence type="ECO:0000256" key="6">
    <source>
        <dbReference type="ARBA" id="ARBA00022490"/>
    </source>
</evidence>
<dbReference type="GO" id="GO:0006298">
    <property type="term" value="P:mismatch repair"/>
    <property type="evidence" value="ECO:0007669"/>
    <property type="project" value="TreeGrafter"/>
</dbReference>
<keyword evidence="10 12" id="KW-0378">Hydrolase</keyword>
<evidence type="ECO:0000259" key="15">
    <source>
        <dbReference type="PROSITE" id="PS51975"/>
    </source>
</evidence>
<sequence>MIMNGSKKNLKKFPPKADPPFRPKAGQPPSVVPLGVRTGRPVRARLAGAGKKKKNRPKYIIGIDEAGRGPLAGPITVAAVLLPKTAMVQNRKFLKGIKDSKKTSPRVREEWFCLFRKSEHLTFQVSSVSSKIIDRRGITYAVGIAVARCLERFSKNFQFPISPPKADPSAVPARAKPPFPPEADQPPAGADNFQIFLDGSLYAPDKYPNQRTIIKGDETVPVISAASIVAKVTRDRKMARLAKKYPQYGFEIHKGYGTYAHERAIKKYGFCDIHRRSFCRKFL</sequence>
<proteinExistence type="inferred from homology"/>
<dbReference type="GO" id="GO:0046872">
    <property type="term" value="F:metal ion binding"/>
    <property type="evidence" value="ECO:0007669"/>
    <property type="project" value="UniProtKB-KW"/>
</dbReference>
<comment type="similarity">
    <text evidence="5 13">Belongs to the RNase HII family.</text>
</comment>
<comment type="cofactor">
    <cofactor evidence="2">
        <name>Mg(2+)</name>
        <dbReference type="ChEBI" id="CHEBI:18420"/>
    </cofactor>
</comment>
<feature type="binding site" evidence="12">
    <location>
        <position position="184"/>
    </location>
    <ligand>
        <name>a divalent metal cation</name>
        <dbReference type="ChEBI" id="CHEBI:60240"/>
    </ligand>
</feature>
<dbReference type="GO" id="GO:0005737">
    <property type="term" value="C:cytoplasm"/>
    <property type="evidence" value="ECO:0007669"/>
    <property type="project" value="UniProtKB-SubCell"/>
</dbReference>
<dbReference type="SUPFAM" id="SSF53098">
    <property type="entry name" value="Ribonuclease H-like"/>
    <property type="match status" value="1"/>
</dbReference>
<dbReference type="GO" id="GO:0043137">
    <property type="term" value="P:DNA replication, removal of RNA primer"/>
    <property type="evidence" value="ECO:0007669"/>
    <property type="project" value="TreeGrafter"/>
</dbReference>
<comment type="cofactor">
    <cofactor evidence="12">
        <name>Mn(2+)</name>
        <dbReference type="ChEBI" id="CHEBI:29035"/>
    </cofactor>
    <cofactor evidence="12">
        <name>Mg(2+)</name>
        <dbReference type="ChEBI" id="CHEBI:18420"/>
    </cofactor>
    <text evidence="12">Manganese or magnesium. Binds 1 divalent metal ion per monomer in the absence of substrate. May bind a second metal ion after substrate binding.</text>
</comment>
<evidence type="ECO:0000256" key="12">
    <source>
        <dbReference type="PROSITE-ProRule" id="PRU01319"/>
    </source>
</evidence>
<dbReference type="GO" id="GO:0003723">
    <property type="term" value="F:RNA binding"/>
    <property type="evidence" value="ECO:0007669"/>
    <property type="project" value="UniProtKB-UniRule"/>
</dbReference>
<evidence type="ECO:0000256" key="10">
    <source>
        <dbReference type="ARBA" id="ARBA00022801"/>
    </source>
</evidence>
<dbReference type="CDD" id="cd07182">
    <property type="entry name" value="RNase_HII_bacteria_HII_like"/>
    <property type="match status" value="1"/>
</dbReference>
<evidence type="ECO:0000256" key="5">
    <source>
        <dbReference type="ARBA" id="ARBA00007383"/>
    </source>
</evidence>
<dbReference type="EMBL" id="PFCN01000034">
    <property type="protein sequence ID" value="PIR70151.1"/>
    <property type="molecule type" value="Genomic_DNA"/>
</dbReference>
<evidence type="ECO:0000256" key="13">
    <source>
        <dbReference type="RuleBase" id="RU003515"/>
    </source>
</evidence>
<feature type="domain" description="RNase H type-2" evidence="15">
    <location>
        <begin position="58"/>
        <end position="283"/>
    </location>
</feature>
<dbReference type="EC" id="3.1.26.4" evidence="13"/>
<dbReference type="GO" id="GO:0032299">
    <property type="term" value="C:ribonuclease H2 complex"/>
    <property type="evidence" value="ECO:0007669"/>
    <property type="project" value="TreeGrafter"/>
</dbReference>
<keyword evidence="8 12" id="KW-0479">Metal-binding</keyword>
<dbReference type="GO" id="GO:0004523">
    <property type="term" value="F:RNA-DNA hybrid ribonuclease activity"/>
    <property type="evidence" value="ECO:0007669"/>
    <property type="project" value="UniProtKB-UniRule"/>
</dbReference>
<dbReference type="InterPro" id="IPR036397">
    <property type="entry name" value="RNaseH_sf"/>
</dbReference>
<evidence type="ECO:0000256" key="2">
    <source>
        <dbReference type="ARBA" id="ARBA00001946"/>
    </source>
</evidence>
<dbReference type="InterPro" id="IPR001352">
    <property type="entry name" value="RNase_HII/HIII"/>
</dbReference>
<reference evidence="17" key="1">
    <citation type="submission" date="2017-09" db="EMBL/GenBank/DDBJ databases">
        <title>Depth-based differentiation of microbial function through sediment-hosted aquifers and enrichment of novel symbionts in the deep terrestrial subsurface.</title>
        <authorList>
            <person name="Probst A.J."/>
            <person name="Ladd B."/>
            <person name="Jarett J.K."/>
            <person name="Geller-Mcgrath D.E."/>
            <person name="Sieber C.M.K."/>
            <person name="Emerson J.B."/>
            <person name="Anantharaman K."/>
            <person name="Thomas B.C."/>
            <person name="Malmstrom R."/>
            <person name="Stieglmeier M."/>
            <person name="Klingl A."/>
            <person name="Woyke T."/>
            <person name="Ryan C.M."/>
            <person name="Banfield J.F."/>
        </authorList>
    </citation>
    <scope>NUCLEOTIDE SEQUENCE [LARGE SCALE GENOMIC DNA]</scope>
</reference>
<dbReference type="InterPro" id="IPR012337">
    <property type="entry name" value="RNaseH-like_sf"/>
</dbReference>
<comment type="subcellular location">
    <subcellularLocation>
        <location evidence="4">Cytoplasm</location>
    </subcellularLocation>
</comment>
<comment type="catalytic activity">
    <reaction evidence="1 12 13">
        <text>Endonucleolytic cleavage to 5'-phosphomonoester.</text>
        <dbReference type="EC" id="3.1.26.4"/>
    </reaction>
</comment>
<dbReference type="InterPro" id="IPR022898">
    <property type="entry name" value="RNase_HII"/>
</dbReference>
<keyword evidence="7 12" id="KW-0540">Nuclease</keyword>
<evidence type="ECO:0000256" key="1">
    <source>
        <dbReference type="ARBA" id="ARBA00000077"/>
    </source>
</evidence>
<feature type="region of interest" description="Disordered" evidence="14">
    <location>
        <begin position="1"/>
        <end position="36"/>
    </location>
</feature>
<keyword evidence="9 12" id="KW-0255">Endonuclease</keyword>
<dbReference type="InterPro" id="IPR024567">
    <property type="entry name" value="RNase_HII/HIII_dom"/>
</dbReference>
<feature type="region of interest" description="Disordered" evidence="14">
    <location>
        <begin position="164"/>
        <end position="184"/>
    </location>
</feature>
<keyword evidence="11" id="KW-0464">Manganese</keyword>
<evidence type="ECO:0000256" key="4">
    <source>
        <dbReference type="ARBA" id="ARBA00004496"/>
    </source>
</evidence>
<feature type="binding site" evidence="12">
    <location>
        <position position="64"/>
    </location>
    <ligand>
        <name>a divalent metal cation</name>
        <dbReference type="ChEBI" id="CHEBI:60240"/>
    </ligand>
</feature>
<evidence type="ECO:0000256" key="11">
    <source>
        <dbReference type="ARBA" id="ARBA00023211"/>
    </source>
</evidence>
<evidence type="ECO:0000256" key="9">
    <source>
        <dbReference type="ARBA" id="ARBA00022759"/>
    </source>
</evidence>
<evidence type="ECO:0000256" key="3">
    <source>
        <dbReference type="ARBA" id="ARBA00004065"/>
    </source>
</evidence>
<dbReference type="PROSITE" id="PS51975">
    <property type="entry name" value="RNASE_H_2"/>
    <property type="match status" value="1"/>
</dbReference>
<name>A0A2H0TF26_9BACT</name>
<feature type="compositionally biased region" description="Pro residues" evidence="14">
    <location>
        <begin position="175"/>
        <end position="184"/>
    </location>
</feature>
<dbReference type="PANTHER" id="PTHR10954">
    <property type="entry name" value="RIBONUCLEASE H2 SUBUNIT A"/>
    <property type="match status" value="1"/>
</dbReference>
<organism evidence="16 17">
    <name type="scientific">Candidatus Niyogibacteria bacterium CG10_big_fil_rev_8_21_14_0_10_42_19</name>
    <dbReference type="NCBI Taxonomy" id="1974725"/>
    <lineage>
        <taxon>Bacteria</taxon>
        <taxon>Candidatus Niyogiibacteriota</taxon>
    </lineage>
</organism>
<accession>A0A2H0TF26</accession>
<comment type="caution">
    <text evidence="16">The sequence shown here is derived from an EMBL/GenBank/DDBJ whole genome shotgun (WGS) entry which is preliminary data.</text>
</comment>
<dbReference type="Gene3D" id="3.30.420.10">
    <property type="entry name" value="Ribonuclease H-like superfamily/Ribonuclease H"/>
    <property type="match status" value="1"/>
</dbReference>
<protein>
    <recommendedName>
        <fullName evidence="13">Ribonuclease</fullName>
        <ecNumber evidence="13">3.1.26.4</ecNumber>
    </recommendedName>
</protein>
<feature type="binding site" evidence="12">
    <location>
        <position position="65"/>
    </location>
    <ligand>
        <name>a divalent metal cation</name>
        <dbReference type="ChEBI" id="CHEBI:60240"/>
    </ligand>
</feature>
<evidence type="ECO:0000313" key="16">
    <source>
        <dbReference type="EMBL" id="PIR70151.1"/>
    </source>
</evidence>
<evidence type="ECO:0000256" key="14">
    <source>
        <dbReference type="SAM" id="MobiDB-lite"/>
    </source>
</evidence>
<dbReference type="PANTHER" id="PTHR10954:SF18">
    <property type="entry name" value="RIBONUCLEASE HII"/>
    <property type="match status" value="1"/>
</dbReference>